<dbReference type="OrthoDB" id="10415978at2759"/>
<accession>A0A8S1W9G7</accession>
<dbReference type="Proteomes" id="UP000689195">
    <property type="component" value="Unassembled WGS sequence"/>
</dbReference>
<dbReference type="EMBL" id="CAJJDO010000086">
    <property type="protein sequence ID" value="CAD8186051.1"/>
    <property type="molecule type" value="Genomic_DNA"/>
</dbReference>
<dbReference type="AlphaFoldDB" id="A0A8S1W9G7"/>
<comment type="caution">
    <text evidence="1">The sequence shown here is derived from an EMBL/GenBank/DDBJ whole genome shotgun (WGS) entry which is preliminary data.</text>
</comment>
<reference evidence="1" key="1">
    <citation type="submission" date="2021-01" db="EMBL/GenBank/DDBJ databases">
        <authorList>
            <consortium name="Genoscope - CEA"/>
            <person name="William W."/>
        </authorList>
    </citation>
    <scope>NUCLEOTIDE SEQUENCE</scope>
</reference>
<gene>
    <name evidence="1" type="ORF">PPENT_87.1.T0860134</name>
</gene>
<evidence type="ECO:0000313" key="1">
    <source>
        <dbReference type="EMBL" id="CAD8186051.1"/>
    </source>
</evidence>
<evidence type="ECO:0000313" key="2">
    <source>
        <dbReference type="Proteomes" id="UP000689195"/>
    </source>
</evidence>
<proteinExistence type="predicted"/>
<keyword evidence="2" id="KW-1185">Reference proteome</keyword>
<protein>
    <submittedName>
        <fullName evidence="1">Uncharacterized protein</fullName>
    </submittedName>
</protein>
<organism evidence="1 2">
    <name type="scientific">Paramecium pentaurelia</name>
    <dbReference type="NCBI Taxonomy" id="43138"/>
    <lineage>
        <taxon>Eukaryota</taxon>
        <taxon>Sar</taxon>
        <taxon>Alveolata</taxon>
        <taxon>Ciliophora</taxon>
        <taxon>Intramacronucleata</taxon>
        <taxon>Oligohymenophorea</taxon>
        <taxon>Peniculida</taxon>
        <taxon>Parameciidae</taxon>
        <taxon>Paramecium</taxon>
    </lineage>
</organism>
<sequence length="148" mass="17657">MSEEFISQDESHSYNSEQPVFDIDQMSVNSDNQKAIQYLQKVRDEVKQAPKCTYFEEGDDFQFKQTDPKYLIKPKGVKLNGKWAINPLWQQDVIEQYYSFKKSKKRKLNLVQKRNANLKNYQKTSFQHFSHFMYQIIIQHPKLLNGLV</sequence>
<name>A0A8S1W9G7_9CILI</name>